<dbReference type="VEuPathDB" id="TrichDB:TVAG_176890"/>
<dbReference type="InParanoid" id="A2F9S1"/>
<reference evidence="3" key="1">
    <citation type="submission" date="2006-10" db="EMBL/GenBank/DDBJ databases">
        <authorList>
            <person name="Amadeo P."/>
            <person name="Zhao Q."/>
            <person name="Wortman J."/>
            <person name="Fraser-Liggett C."/>
            <person name="Carlton J."/>
        </authorList>
    </citation>
    <scope>NUCLEOTIDE SEQUENCE</scope>
    <source>
        <strain evidence="3">G3</strain>
    </source>
</reference>
<dbReference type="Proteomes" id="UP000001542">
    <property type="component" value="Unassembled WGS sequence"/>
</dbReference>
<dbReference type="InterPro" id="IPR011009">
    <property type="entry name" value="Kinase-like_dom_sf"/>
</dbReference>
<dbReference type="AlphaFoldDB" id="A2F9S1"/>
<evidence type="ECO:0000313" key="4">
    <source>
        <dbReference type="Proteomes" id="UP000001542"/>
    </source>
</evidence>
<name>A2F9S1_TRIV3</name>
<evidence type="ECO:0000313" key="3">
    <source>
        <dbReference type="EMBL" id="EAX98319.1"/>
    </source>
</evidence>
<dbReference type="GO" id="GO:0004674">
    <property type="term" value="F:protein serine/threonine kinase activity"/>
    <property type="evidence" value="ECO:0000318"/>
    <property type="project" value="GO_Central"/>
</dbReference>
<accession>A2F9S1</accession>
<keyword evidence="3" id="KW-0808">Transferase</keyword>
<proteinExistence type="predicted"/>
<dbReference type="STRING" id="5722.A2F9S1"/>
<dbReference type="PROSITE" id="PS50011">
    <property type="entry name" value="PROTEIN_KINASE_DOM"/>
    <property type="match status" value="1"/>
</dbReference>
<feature type="domain" description="Protein kinase" evidence="2">
    <location>
        <begin position="1"/>
        <end position="248"/>
    </location>
</feature>
<dbReference type="GO" id="GO:0005524">
    <property type="term" value="F:ATP binding"/>
    <property type="evidence" value="ECO:0007669"/>
    <property type="project" value="InterPro"/>
</dbReference>
<dbReference type="eggNOG" id="KOG0586">
    <property type="taxonomic scope" value="Eukaryota"/>
</dbReference>
<feature type="region of interest" description="Disordered" evidence="1">
    <location>
        <begin position="311"/>
        <end position="336"/>
    </location>
</feature>
<dbReference type="PANTHER" id="PTHR24362">
    <property type="entry name" value="SERINE/THREONINE-PROTEIN KINASE NEK"/>
    <property type="match status" value="1"/>
</dbReference>
<keyword evidence="4" id="KW-1185">Reference proteome</keyword>
<protein>
    <submittedName>
        <fullName evidence="3">CAMK family protein kinase</fullName>
    </submittedName>
</protein>
<dbReference type="InterPro" id="IPR000719">
    <property type="entry name" value="Prot_kinase_dom"/>
</dbReference>
<dbReference type="Gene3D" id="1.10.510.10">
    <property type="entry name" value="Transferase(Phosphotransferase) domain 1"/>
    <property type="match status" value="1"/>
</dbReference>
<evidence type="ECO:0000256" key="1">
    <source>
        <dbReference type="SAM" id="MobiDB-lite"/>
    </source>
</evidence>
<dbReference type="KEGG" id="tva:4756115"/>
<dbReference type="VEuPathDB" id="TrichDB:TVAGG3_1057890"/>
<dbReference type="EMBL" id="DS113680">
    <property type="protein sequence ID" value="EAX98319.1"/>
    <property type="molecule type" value="Genomic_DNA"/>
</dbReference>
<dbReference type="Pfam" id="PF00069">
    <property type="entry name" value="Pkinase"/>
    <property type="match status" value="1"/>
</dbReference>
<gene>
    <name evidence="3" type="ORF">TVAG_176890</name>
</gene>
<sequence length="336" mass="38526">MNDLSNGFLGKTFLLKHNESSGTFVCKMISKEFLGNSDMVKAFIDKIKHLQDLNLTFIVNYTDILETETTIYLIRPYFNSQTLSSFLQSPDKQHDVNIVALWKTIARSIMILHNNNISSLPIKPSNILIFNEKFISLTDMYEIKSNIRWSLETIDRKHLLFIPPEFFTDSTKLGPRSDTWSLGVLFAYMKGATLPWNCSNVFTMVKKITNGELPTGLPEDCSANVERMLQVSPKNRPQIEDVIFDDNFRTPKKRRQSEPLKSSSTFDISRHTPPVLPVMLSLSKYRTSPQLTSQTSESTILIRRRYYTKTLSEPKSKPPLPRPILKKPIRAVTSDL</sequence>
<dbReference type="SUPFAM" id="SSF56112">
    <property type="entry name" value="Protein kinase-like (PK-like)"/>
    <property type="match status" value="1"/>
</dbReference>
<dbReference type="PANTHER" id="PTHR24362:SF309">
    <property type="entry name" value="PROTEIN KINASE DOMAIN-CONTAINING PROTEIN"/>
    <property type="match status" value="1"/>
</dbReference>
<reference evidence="3" key="2">
    <citation type="journal article" date="2007" name="Science">
        <title>Draft genome sequence of the sexually transmitted pathogen Trichomonas vaginalis.</title>
        <authorList>
            <person name="Carlton J.M."/>
            <person name="Hirt R.P."/>
            <person name="Silva J.C."/>
            <person name="Delcher A.L."/>
            <person name="Schatz M."/>
            <person name="Zhao Q."/>
            <person name="Wortman J.R."/>
            <person name="Bidwell S.L."/>
            <person name="Alsmark U.C.M."/>
            <person name="Besteiro S."/>
            <person name="Sicheritz-Ponten T."/>
            <person name="Noel C.J."/>
            <person name="Dacks J.B."/>
            <person name="Foster P.G."/>
            <person name="Simillion C."/>
            <person name="Van de Peer Y."/>
            <person name="Miranda-Saavedra D."/>
            <person name="Barton G.J."/>
            <person name="Westrop G.D."/>
            <person name="Mueller S."/>
            <person name="Dessi D."/>
            <person name="Fiori P.L."/>
            <person name="Ren Q."/>
            <person name="Paulsen I."/>
            <person name="Zhang H."/>
            <person name="Bastida-Corcuera F.D."/>
            <person name="Simoes-Barbosa A."/>
            <person name="Brown M.T."/>
            <person name="Hayes R.D."/>
            <person name="Mukherjee M."/>
            <person name="Okumura C.Y."/>
            <person name="Schneider R."/>
            <person name="Smith A.J."/>
            <person name="Vanacova S."/>
            <person name="Villalvazo M."/>
            <person name="Haas B.J."/>
            <person name="Pertea M."/>
            <person name="Feldblyum T.V."/>
            <person name="Utterback T.R."/>
            <person name="Shu C.L."/>
            <person name="Osoegawa K."/>
            <person name="de Jong P.J."/>
            <person name="Hrdy I."/>
            <person name="Horvathova L."/>
            <person name="Zubacova Z."/>
            <person name="Dolezal P."/>
            <person name="Malik S.B."/>
            <person name="Logsdon J.M. Jr."/>
            <person name="Henze K."/>
            <person name="Gupta A."/>
            <person name="Wang C.C."/>
            <person name="Dunne R.L."/>
            <person name="Upcroft J.A."/>
            <person name="Upcroft P."/>
            <person name="White O."/>
            <person name="Salzberg S.L."/>
            <person name="Tang P."/>
            <person name="Chiu C.-H."/>
            <person name="Lee Y.-S."/>
            <person name="Embley T.M."/>
            <person name="Coombs G.H."/>
            <person name="Mottram J.C."/>
            <person name="Tachezy J."/>
            <person name="Fraser-Liggett C.M."/>
            <person name="Johnson P.J."/>
        </authorList>
    </citation>
    <scope>NUCLEOTIDE SEQUENCE [LARGE SCALE GENOMIC DNA]</scope>
    <source>
        <strain evidence="3">G3</strain>
    </source>
</reference>
<dbReference type="SMART" id="SM00220">
    <property type="entry name" value="S_TKc"/>
    <property type="match status" value="1"/>
</dbReference>
<feature type="region of interest" description="Disordered" evidence="1">
    <location>
        <begin position="247"/>
        <end position="267"/>
    </location>
</feature>
<evidence type="ECO:0000259" key="2">
    <source>
        <dbReference type="PROSITE" id="PS50011"/>
    </source>
</evidence>
<dbReference type="CDD" id="cd00180">
    <property type="entry name" value="PKc"/>
    <property type="match status" value="1"/>
</dbReference>
<keyword evidence="3" id="KW-0418">Kinase</keyword>
<organism evidence="3 4">
    <name type="scientific">Trichomonas vaginalis (strain ATCC PRA-98 / G3)</name>
    <dbReference type="NCBI Taxonomy" id="412133"/>
    <lineage>
        <taxon>Eukaryota</taxon>
        <taxon>Metamonada</taxon>
        <taxon>Parabasalia</taxon>
        <taxon>Trichomonadida</taxon>
        <taxon>Trichomonadidae</taxon>
        <taxon>Trichomonas</taxon>
    </lineage>
</organism>
<dbReference type="SMR" id="A2F9S1"/>